<sequence length="31" mass="3415">MDTNPGAFRISKLLRCARDVKSPHEDNAGQS</sequence>
<name>A0A0A9B9M3_ARUDO</name>
<organism evidence="1">
    <name type="scientific">Arundo donax</name>
    <name type="common">Giant reed</name>
    <name type="synonym">Donax arundinaceus</name>
    <dbReference type="NCBI Taxonomy" id="35708"/>
    <lineage>
        <taxon>Eukaryota</taxon>
        <taxon>Viridiplantae</taxon>
        <taxon>Streptophyta</taxon>
        <taxon>Embryophyta</taxon>
        <taxon>Tracheophyta</taxon>
        <taxon>Spermatophyta</taxon>
        <taxon>Magnoliopsida</taxon>
        <taxon>Liliopsida</taxon>
        <taxon>Poales</taxon>
        <taxon>Poaceae</taxon>
        <taxon>PACMAD clade</taxon>
        <taxon>Arundinoideae</taxon>
        <taxon>Arundineae</taxon>
        <taxon>Arundo</taxon>
    </lineage>
</organism>
<accession>A0A0A9B9M3</accession>
<reference evidence="1" key="2">
    <citation type="journal article" date="2015" name="Data Brief">
        <title>Shoot transcriptome of the giant reed, Arundo donax.</title>
        <authorList>
            <person name="Barrero R.A."/>
            <person name="Guerrero F.D."/>
            <person name="Moolhuijzen P."/>
            <person name="Goolsby J.A."/>
            <person name="Tidwell J."/>
            <person name="Bellgard S.E."/>
            <person name="Bellgard M.I."/>
        </authorList>
    </citation>
    <scope>NUCLEOTIDE SEQUENCE</scope>
    <source>
        <tissue evidence="1">Shoot tissue taken approximately 20 cm above the soil surface</tissue>
    </source>
</reference>
<protein>
    <submittedName>
        <fullName evidence="1">Uncharacterized protein</fullName>
    </submittedName>
</protein>
<evidence type="ECO:0000313" key="1">
    <source>
        <dbReference type="EMBL" id="JAD58883.1"/>
    </source>
</evidence>
<proteinExistence type="predicted"/>
<dbReference type="EMBL" id="GBRH01239012">
    <property type="protein sequence ID" value="JAD58883.1"/>
    <property type="molecule type" value="Transcribed_RNA"/>
</dbReference>
<reference evidence="1" key="1">
    <citation type="submission" date="2014-09" db="EMBL/GenBank/DDBJ databases">
        <authorList>
            <person name="Magalhaes I.L.F."/>
            <person name="Oliveira U."/>
            <person name="Santos F.R."/>
            <person name="Vidigal T.H.D.A."/>
            <person name="Brescovit A.D."/>
            <person name="Santos A.J."/>
        </authorList>
    </citation>
    <scope>NUCLEOTIDE SEQUENCE</scope>
    <source>
        <tissue evidence="1">Shoot tissue taken approximately 20 cm above the soil surface</tissue>
    </source>
</reference>
<dbReference type="AlphaFoldDB" id="A0A0A9B9M3"/>